<comment type="caution">
    <text evidence="4">The sequence shown here is derived from an EMBL/GenBank/DDBJ whole genome shotgun (WGS) entry which is preliminary data.</text>
</comment>
<evidence type="ECO:0000313" key="5">
    <source>
        <dbReference type="Proteomes" id="UP000653076"/>
    </source>
</evidence>
<proteinExistence type="inferred from homology"/>
<dbReference type="InterPro" id="IPR001064">
    <property type="entry name" value="Beta/gamma_crystallin"/>
</dbReference>
<organism evidence="4 5">
    <name type="scientific">Micromonospora qiuiae</name>
    <dbReference type="NCBI Taxonomy" id="502268"/>
    <lineage>
        <taxon>Bacteria</taxon>
        <taxon>Bacillati</taxon>
        <taxon>Actinomycetota</taxon>
        <taxon>Actinomycetes</taxon>
        <taxon>Micromonosporales</taxon>
        <taxon>Micromonosporaceae</taxon>
        <taxon>Micromonospora</taxon>
    </lineage>
</organism>
<dbReference type="Proteomes" id="UP000653076">
    <property type="component" value="Unassembled WGS sequence"/>
</dbReference>
<dbReference type="SMART" id="SM00247">
    <property type="entry name" value="XTALbg"/>
    <property type="match status" value="1"/>
</dbReference>
<dbReference type="InterPro" id="IPR011024">
    <property type="entry name" value="G_crystallin-like"/>
</dbReference>
<keyword evidence="5" id="KW-1185">Reference proteome</keyword>
<sequence>MAAGVAALPSPASAANERIDVWLDAGFNGHRTIIMGNNPDLRRSGIDNAISSLRVHSGRWCLFDGYNYTKSFIDVVPGEQIADLTTRNGNDKISSIRLC</sequence>
<comment type="similarity">
    <text evidence="1">Belongs to the beta/gamma-crystallin family.</text>
</comment>
<evidence type="ECO:0000259" key="3">
    <source>
        <dbReference type="SMART" id="SM00247"/>
    </source>
</evidence>
<accession>A0ABQ4JAT8</accession>
<dbReference type="Pfam" id="PF00030">
    <property type="entry name" value="Crystall"/>
    <property type="match status" value="1"/>
</dbReference>
<feature type="domain" description="Beta/gamma crystallin 'Greek key'" evidence="3">
    <location>
        <begin position="18"/>
        <end position="99"/>
    </location>
</feature>
<evidence type="ECO:0000256" key="2">
    <source>
        <dbReference type="ARBA" id="ARBA00022737"/>
    </source>
</evidence>
<dbReference type="EMBL" id="BOPC01000030">
    <property type="protein sequence ID" value="GIJ27197.1"/>
    <property type="molecule type" value="Genomic_DNA"/>
</dbReference>
<protein>
    <recommendedName>
        <fullName evidence="3">Beta/gamma crystallin 'Greek key' domain-containing protein</fullName>
    </recommendedName>
</protein>
<dbReference type="SUPFAM" id="SSF49695">
    <property type="entry name" value="gamma-Crystallin-like"/>
    <property type="match status" value="1"/>
</dbReference>
<evidence type="ECO:0000256" key="1">
    <source>
        <dbReference type="ARBA" id="ARBA00009646"/>
    </source>
</evidence>
<dbReference type="Gene3D" id="2.60.20.10">
    <property type="entry name" value="Crystallins"/>
    <property type="match status" value="1"/>
</dbReference>
<evidence type="ECO:0000313" key="4">
    <source>
        <dbReference type="EMBL" id="GIJ27197.1"/>
    </source>
</evidence>
<reference evidence="4 5" key="1">
    <citation type="submission" date="2021-01" db="EMBL/GenBank/DDBJ databases">
        <title>Whole genome shotgun sequence of Verrucosispora qiuiae NBRC 106684.</title>
        <authorList>
            <person name="Komaki H."/>
            <person name="Tamura T."/>
        </authorList>
    </citation>
    <scope>NUCLEOTIDE SEQUENCE [LARGE SCALE GENOMIC DNA]</scope>
    <source>
        <strain evidence="4 5">NBRC 106684</strain>
    </source>
</reference>
<name>A0ABQ4JAT8_9ACTN</name>
<gene>
    <name evidence="4" type="ORF">Vqi01_23590</name>
</gene>
<keyword evidence="2" id="KW-0677">Repeat</keyword>